<reference evidence="2" key="1">
    <citation type="journal article" date="2020" name="Nature">
        <title>Giant virus diversity and host interactions through global metagenomics.</title>
        <authorList>
            <person name="Schulz F."/>
            <person name="Roux S."/>
            <person name="Paez-Espino D."/>
            <person name="Jungbluth S."/>
            <person name="Walsh D.A."/>
            <person name="Denef V.J."/>
            <person name="McMahon K.D."/>
            <person name="Konstantinidis K.T."/>
            <person name="Eloe-Fadrosh E.A."/>
            <person name="Kyrpides N.C."/>
            <person name="Woyke T."/>
        </authorList>
    </citation>
    <scope>NUCLEOTIDE SEQUENCE</scope>
    <source>
        <strain evidence="2">GVMAG-M-3300023184-190</strain>
    </source>
</reference>
<dbReference type="EMBL" id="MN740084">
    <property type="protein sequence ID" value="QHT87158.1"/>
    <property type="molecule type" value="Genomic_DNA"/>
</dbReference>
<evidence type="ECO:0000256" key="1">
    <source>
        <dbReference type="SAM" id="MobiDB-lite"/>
    </source>
</evidence>
<sequence length="385" mass="44853">MYMEEVPGDFAIHYQPRSIEFPINLFNVYDNKIDKEILKPITSNKYDFTFMMIMTSPTTFTMEVHFNTSYLKKFPDVSPLDNEDYLPAVKTFICSLLINNPDWGSLMFQMKQENPACNFEIRFNFIDRKIGFDHIHKDNSLFSSLTYLKPTSVTPELSFGYNEIERIAYYAVSSEVSPTTGAIMAEFIDLEKAYRRENYCSIYRYNIRHMTLPTVSFSDWLLYHGTPNNRPEDSDTGVITRQFDYGDNALADLRMSFTPCLGRNCAVTESRENREILRMVIKPILTEEIRQYTKIPSIEDVNIMDFFDDFKKEIPSITITHENFIESLGDLQSKDGIYTPSRCRIAMNVGGKKKTTKKRSKRTKQCRKRKGATRSNRSIKHFKGL</sequence>
<protein>
    <submittedName>
        <fullName evidence="2">Uncharacterized protein</fullName>
    </submittedName>
</protein>
<accession>A0A6C0I2D4</accession>
<feature type="compositionally biased region" description="Basic residues" evidence="1">
    <location>
        <begin position="351"/>
        <end position="377"/>
    </location>
</feature>
<proteinExistence type="predicted"/>
<feature type="region of interest" description="Disordered" evidence="1">
    <location>
        <begin position="350"/>
        <end position="377"/>
    </location>
</feature>
<organism evidence="2">
    <name type="scientific">viral metagenome</name>
    <dbReference type="NCBI Taxonomy" id="1070528"/>
    <lineage>
        <taxon>unclassified sequences</taxon>
        <taxon>metagenomes</taxon>
        <taxon>organismal metagenomes</taxon>
    </lineage>
</organism>
<dbReference type="AlphaFoldDB" id="A0A6C0I2D4"/>
<evidence type="ECO:0000313" key="2">
    <source>
        <dbReference type="EMBL" id="QHT87158.1"/>
    </source>
</evidence>
<name>A0A6C0I2D4_9ZZZZ</name>